<name>A0A5N6JPD0_MONLA</name>
<dbReference type="EMBL" id="VIGI01000017">
    <property type="protein sequence ID" value="KAB8290418.1"/>
    <property type="molecule type" value="Genomic_DNA"/>
</dbReference>
<proteinExistence type="predicted"/>
<gene>
    <name evidence="1" type="ORF">EYC80_010850</name>
</gene>
<reference evidence="1 2" key="1">
    <citation type="submission" date="2019-06" db="EMBL/GenBank/DDBJ databases">
        <title>Genome Sequence of the Brown Rot Fungal Pathogen Monilinia laxa.</title>
        <authorList>
            <person name="De Miccolis Angelini R.M."/>
            <person name="Landi L."/>
            <person name="Abate D."/>
            <person name="Pollastro S."/>
            <person name="Romanazzi G."/>
            <person name="Faretra F."/>
        </authorList>
    </citation>
    <scope>NUCLEOTIDE SEQUENCE [LARGE SCALE GENOMIC DNA]</scope>
    <source>
        <strain evidence="1 2">Mlax316</strain>
    </source>
</reference>
<comment type="caution">
    <text evidence="1">The sequence shown here is derived from an EMBL/GenBank/DDBJ whole genome shotgun (WGS) entry which is preliminary data.</text>
</comment>
<keyword evidence="2" id="KW-1185">Reference proteome</keyword>
<protein>
    <submittedName>
        <fullName evidence="1">Uncharacterized protein</fullName>
    </submittedName>
</protein>
<dbReference type="Proteomes" id="UP000326757">
    <property type="component" value="Unassembled WGS sequence"/>
</dbReference>
<evidence type="ECO:0000313" key="2">
    <source>
        <dbReference type="Proteomes" id="UP000326757"/>
    </source>
</evidence>
<accession>A0A5N6JPD0</accession>
<organism evidence="1 2">
    <name type="scientific">Monilinia laxa</name>
    <name type="common">Brown rot fungus</name>
    <name type="synonym">Sclerotinia laxa</name>
    <dbReference type="NCBI Taxonomy" id="61186"/>
    <lineage>
        <taxon>Eukaryota</taxon>
        <taxon>Fungi</taxon>
        <taxon>Dikarya</taxon>
        <taxon>Ascomycota</taxon>
        <taxon>Pezizomycotina</taxon>
        <taxon>Leotiomycetes</taxon>
        <taxon>Helotiales</taxon>
        <taxon>Sclerotiniaceae</taxon>
        <taxon>Monilinia</taxon>
    </lineage>
</organism>
<sequence>MLLKRVEYIFRVLGLKFACFNSILDLISRVSVVRKTDAALGHQVAVPSVLIQFDFRRYLRISKAYDTERD</sequence>
<evidence type="ECO:0000313" key="1">
    <source>
        <dbReference type="EMBL" id="KAB8290418.1"/>
    </source>
</evidence>
<dbReference type="AlphaFoldDB" id="A0A5N6JPD0"/>